<dbReference type="GeneID" id="87827519"/>
<dbReference type="PANTHER" id="PTHR35179">
    <property type="entry name" value="PROTEIN CBG02620"/>
    <property type="match status" value="1"/>
</dbReference>
<sequence length="283" mass="31859">MGPHRDGSRIESSLADIKLAGIAFGFTLGFGFLTVWKAIKQTMAVSSPRRSIYVILVWIEIFSNMAIAIMAWLLMEEVLPSGNVTALLAILIVWIFEIHCIMQIIINRVYVVAEDKDFVRKVKWGTAILISAIIIAVSCIWLPAHIIPLPSPRFLAANRIWDPISKALIGAVDASLNIWFLVTVRRVVKFYGLKKYDVLVRFNARLIIFSVSLDALLIGLLFMPNPFIYLMFHPVVYMIKLNIEMTMASLILKLARVPLADTMALRERSRPSMTGRPSETVSV</sequence>
<feature type="transmembrane region" description="Helical" evidence="1">
    <location>
        <begin position="122"/>
        <end position="144"/>
    </location>
</feature>
<evidence type="ECO:0000313" key="3">
    <source>
        <dbReference type="Proteomes" id="UP001302602"/>
    </source>
</evidence>
<keyword evidence="1" id="KW-0812">Transmembrane</keyword>
<proteinExistence type="predicted"/>
<feature type="transmembrane region" description="Helical" evidence="1">
    <location>
        <begin position="164"/>
        <end position="182"/>
    </location>
</feature>
<dbReference type="RefSeq" id="XP_062643950.1">
    <property type="nucleotide sequence ID" value="XM_062790750.1"/>
</dbReference>
<organism evidence="2 3">
    <name type="scientific">Parathielavia appendiculata</name>
    <dbReference type="NCBI Taxonomy" id="2587402"/>
    <lineage>
        <taxon>Eukaryota</taxon>
        <taxon>Fungi</taxon>
        <taxon>Dikarya</taxon>
        <taxon>Ascomycota</taxon>
        <taxon>Pezizomycotina</taxon>
        <taxon>Sordariomycetes</taxon>
        <taxon>Sordariomycetidae</taxon>
        <taxon>Sordariales</taxon>
        <taxon>Chaetomiaceae</taxon>
        <taxon>Parathielavia</taxon>
    </lineage>
</organism>
<reference evidence="2" key="2">
    <citation type="submission" date="2023-05" db="EMBL/GenBank/DDBJ databases">
        <authorList>
            <consortium name="Lawrence Berkeley National Laboratory"/>
            <person name="Steindorff A."/>
            <person name="Hensen N."/>
            <person name="Bonometti L."/>
            <person name="Westerberg I."/>
            <person name="Brannstrom I.O."/>
            <person name="Guillou S."/>
            <person name="Cros-Aarteil S."/>
            <person name="Calhoun S."/>
            <person name="Haridas S."/>
            <person name="Kuo A."/>
            <person name="Mondo S."/>
            <person name="Pangilinan J."/>
            <person name="Riley R."/>
            <person name="Labutti K."/>
            <person name="Andreopoulos B."/>
            <person name="Lipzen A."/>
            <person name="Chen C."/>
            <person name="Yanf M."/>
            <person name="Daum C."/>
            <person name="Ng V."/>
            <person name="Clum A."/>
            <person name="Ohm R."/>
            <person name="Martin F."/>
            <person name="Silar P."/>
            <person name="Natvig D."/>
            <person name="Lalanne C."/>
            <person name="Gautier V."/>
            <person name="Ament-Velasquez S.L."/>
            <person name="Kruys A."/>
            <person name="Hutchinson M.I."/>
            <person name="Powell A.J."/>
            <person name="Barry K."/>
            <person name="Miller A.N."/>
            <person name="Grigoriev I.V."/>
            <person name="Debuchy R."/>
            <person name="Gladieux P."/>
            <person name="Thoren M.H."/>
            <person name="Johannesson H."/>
        </authorList>
    </citation>
    <scope>NUCLEOTIDE SEQUENCE</scope>
    <source>
        <strain evidence="2">CBS 731.68</strain>
    </source>
</reference>
<dbReference type="Proteomes" id="UP001302602">
    <property type="component" value="Unassembled WGS sequence"/>
</dbReference>
<accession>A0AAN6TTJ7</accession>
<feature type="transmembrane region" description="Helical" evidence="1">
    <location>
        <begin position="51"/>
        <end position="74"/>
    </location>
</feature>
<reference evidence="2" key="1">
    <citation type="journal article" date="2023" name="Mol. Phylogenet. Evol.">
        <title>Genome-scale phylogeny and comparative genomics of the fungal order Sordariales.</title>
        <authorList>
            <person name="Hensen N."/>
            <person name="Bonometti L."/>
            <person name="Westerberg I."/>
            <person name="Brannstrom I.O."/>
            <person name="Guillou S."/>
            <person name="Cros-Aarteil S."/>
            <person name="Calhoun S."/>
            <person name="Haridas S."/>
            <person name="Kuo A."/>
            <person name="Mondo S."/>
            <person name="Pangilinan J."/>
            <person name="Riley R."/>
            <person name="LaButti K."/>
            <person name="Andreopoulos B."/>
            <person name="Lipzen A."/>
            <person name="Chen C."/>
            <person name="Yan M."/>
            <person name="Daum C."/>
            <person name="Ng V."/>
            <person name="Clum A."/>
            <person name="Steindorff A."/>
            <person name="Ohm R.A."/>
            <person name="Martin F."/>
            <person name="Silar P."/>
            <person name="Natvig D.O."/>
            <person name="Lalanne C."/>
            <person name="Gautier V."/>
            <person name="Ament-Velasquez S.L."/>
            <person name="Kruys A."/>
            <person name="Hutchinson M.I."/>
            <person name="Powell A.J."/>
            <person name="Barry K."/>
            <person name="Miller A.N."/>
            <person name="Grigoriev I.V."/>
            <person name="Debuchy R."/>
            <person name="Gladieux P."/>
            <person name="Hiltunen Thoren M."/>
            <person name="Johannesson H."/>
        </authorList>
    </citation>
    <scope>NUCLEOTIDE SEQUENCE</scope>
    <source>
        <strain evidence="2">CBS 731.68</strain>
    </source>
</reference>
<name>A0AAN6TTJ7_9PEZI</name>
<protein>
    <submittedName>
        <fullName evidence="2">Uncharacterized protein</fullName>
    </submittedName>
</protein>
<evidence type="ECO:0000256" key="1">
    <source>
        <dbReference type="SAM" id="Phobius"/>
    </source>
</evidence>
<feature type="transmembrane region" description="Helical" evidence="1">
    <location>
        <begin position="202"/>
        <end position="223"/>
    </location>
</feature>
<keyword evidence="1" id="KW-0472">Membrane</keyword>
<dbReference type="PANTHER" id="PTHR35179:SF1">
    <property type="entry name" value="INTEGRAL MEMBRANE PROTEIN"/>
    <property type="match status" value="1"/>
</dbReference>
<keyword evidence="1" id="KW-1133">Transmembrane helix</keyword>
<dbReference type="EMBL" id="MU853240">
    <property type="protein sequence ID" value="KAK4120179.1"/>
    <property type="molecule type" value="Genomic_DNA"/>
</dbReference>
<dbReference type="AlphaFoldDB" id="A0AAN6TTJ7"/>
<evidence type="ECO:0000313" key="2">
    <source>
        <dbReference type="EMBL" id="KAK4120179.1"/>
    </source>
</evidence>
<feature type="transmembrane region" description="Helical" evidence="1">
    <location>
        <begin position="20"/>
        <end position="39"/>
    </location>
</feature>
<gene>
    <name evidence="2" type="ORF">N657DRAFT_625393</name>
</gene>
<keyword evidence="3" id="KW-1185">Reference proteome</keyword>
<feature type="transmembrane region" description="Helical" evidence="1">
    <location>
        <begin position="86"/>
        <end position="110"/>
    </location>
</feature>
<comment type="caution">
    <text evidence="2">The sequence shown here is derived from an EMBL/GenBank/DDBJ whole genome shotgun (WGS) entry which is preliminary data.</text>
</comment>